<dbReference type="OrthoDB" id="70899at2759"/>
<comment type="similarity">
    <text evidence="2">Belongs to the Integrator subunit 2 family.</text>
</comment>
<dbReference type="AlphaFoldDB" id="A0A7I8VJ99"/>
<proteinExistence type="inferred from homology"/>
<sequence length="1125" mass="128874">MTVCHPLDSSPSWAEKIQDFWQIIYHDENVGGIISILDINYLNLEKDTEAERNLFKKNQAIPDESILLPSSEDPLIDFDSADHDSKARQILRELLKIVFIVQNKSKSALTMCKSDLLDEVNFLPDIFDITACLATELRTIISIQDLCDISIHTNYGPSLLCNVLANQPMAFYEAVELLIKTCTYTQDETSVLARRRSQLIFELCQINTRLIPNVKALCLSLNKLPSLAVSCVIHLDSGLFPFLCSVLLSEHIQTKHLFKEFIKQGLKRRMDNERTNMTGVLSCLKSELDNILDQCTPTAIPENVAMNACNFLRVFCILRGIASLKLNDVDQQAILQLICKRQPYTFQGNRLASVGICTLMVCPTLINQKAQEKLVIDWIKWLTSHQSQFHAVGSGETSYGEILLLTAIHFHSNQMSEVAELANDIIGIKNIVKTSTLLRLRMLFTNELFPEQVVAKHAVKVKPTKNLNNNMHGYLPIHCVTQLLKSQSFAKHKIPIKDWLLSQIRQSKAPLHSELPIVITEFVNSCLNLKSKLENRNEPFAEDEIRSVFQVKIASKEKKQKVDNNQDILLEEHLYERNILFHSLDDFEKQFDDICKYENEIGDPSDSKDKTPQVLLLYYLLHYQNVFSTNLPLLNQIGNEGKRQLEYSQSFFDQLPIRALVHHAQTQQEHFSSIIPTLQRLLVQHFPHLCLVEEWLEDEVSYRTEHISKDLTEESLTKAFEKTSQSNSSLLHLRLQELLLLDENDLQKFADVFTKNLNRLLDENVPRMVINLACKVWERLHRVMPRKLRVLTVNAFMTDFGYYSSKITQEHLTIEPVLILKCDPRIYRCAPLLSILLRILESFVLASKLFFRDRSQRLGVQEKKQRPNFEILTTNEKDELSNAILMTQDAAVIQILLNICRPQAEDEEKLTWRKEMRCIVFAYIHKAFIASTALCKLVHFQGYPSSLIPLTVSGIPSMHICLDFIPELLSQPQNEKKIFAIDLLSHICLHYALPKTLALARLAINILSTMLPILNCDDRASFYSLCLRPLSRISKAFPPTRDDIISILIQLAQMALGDCAVLGLSPRAVQALDNLVKDTECKLQPRDYPKVKNGNKRIKNKHIDLCFEISDCYNCIMKQTVMISK</sequence>
<organism evidence="4 5">
    <name type="scientific">Dimorphilus gyrociliatus</name>
    <dbReference type="NCBI Taxonomy" id="2664684"/>
    <lineage>
        <taxon>Eukaryota</taxon>
        <taxon>Metazoa</taxon>
        <taxon>Spiralia</taxon>
        <taxon>Lophotrochozoa</taxon>
        <taxon>Annelida</taxon>
        <taxon>Polychaeta</taxon>
        <taxon>Polychaeta incertae sedis</taxon>
        <taxon>Dinophilidae</taxon>
        <taxon>Dimorphilus</taxon>
    </lineage>
</organism>
<evidence type="ECO:0000313" key="4">
    <source>
        <dbReference type="EMBL" id="CAD5115786.1"/>
    </source>
</evidence>
<dbReference type="PANTHER" id="PTHR28608:SF1">
    <property type="entry name" value="INTEGRATOR COMPLEX SUBUNIT 2"/>
    <property type="match status" value="1"/>
</dbReference>
<dbReference type="GO" id="GO:0034472">
    <property type="term" value="P:snRNA 3'-end processing"/>
    <property type="evidence" value="ECO:0007669"/>
    <property type="project" value="TreeGrafter"/>
</dbReference>
<dbReference type="InterPro" id="IPR026236">
    <property type="entry name" value="Int2_metazoa"/>
</dbReference>
<name>A0A7I8VJ99_9ANNE</name>
<evidence type="ECO:0000256" key="1">
    <source>
        <dbReference type="ARBA" id="ARBA00004123"/>
    </source>
</evidence>
<keyword evidence="3" id="KW-0539">Nucleus</keyword>
<dbReference type="Pfam" id="PF14750">
    <property type="entry name" value="INTS2"/>
    <property type="match status" value="1"/>
</dbReference>
<dbReference type="GO" id="GO:0032039">
    <property type="term" value="C:integrator complex"/>
    <property type="evidence" value="ECO:0007669"/>
    <property type="project" value="InterPro"/>
</dbReference>
<dbReference type="PANTHER" id="PTHR28608">
    <property type="entry name" value="INTEGRATOR COMPLEX SUBUNIT 2"/>
    <property type="match status" value="1"/>
</dbReference>
<accession>A0A7I8VJ99</accession>
<protein>
    <submittedName>
        <fullName evidence="4">DgyrCDS4728</fullName>
    </submittedName>
</protein>
<dbReference type="InterPro" id="IPR029321">
    <property type="entry name" value="INTS2"/>
</dbReference>
<evidence type="ECO:0000256" key="3">
    <source>
        <dbReference type="ARBA" id="ARBA00023242"/>
    </source>
</evidence>
<reference evidence="4 5" key="1">
    <citation type="submission" date="2020-08" db="EMBL/GenBank/DDBJ databases">
        <authorList>
            <person name="Hejnol A."/>
        </authorList>
    </citation>
    <scope>NUCLEOTIDE SEQUENCE [LARGE SCALE GENOMIC DNA]</scope>
</reference>
<keyword evidence="5" id="KW-1185">Reference proteome</keyword>
<dbReference type="EMBL" id="CAJFCJ010000006">
    <property type="protein sequence ID" value="CAD5115786.1"/>
    <property type="molecule type" value="Genomic_DNA"/>
</dbReference>
<dbReference type="PRINTS" id="PR02105">
    <property type="entry name" value="INTSUBUNIT2"/>
</dbReference>
<evidence type="ECO:0000313" key="5">
    <source>
        <dbReference type="Proteomes" id="UP000549394"/>
    </source>
</evidence>
<comment type="subcellular location">
    <subcellularLocation>
        <location evidence="1">Nucleus</location>
    </subcellularLocation>
</comment>
<evidence type="ECO:0000256" key="2">
    <source>
        <dbReference type="ARBA" id="ARBA00006705"/>
    </source>
</evidence>
<dbReference type="Proteomes" id="UP000549394">
    <property type="component" value="Unassembled WGS sequence"/>
</dbReference>
<comment type="caution">
    <text evidence="4">The sequence shown here is derived from an EMBL/GenBank/DDBJ whole genome shotgun (WGS) entry which is preliminary data.</text>
</comment>
<gene>
    <name evidence="4" type="ORF">DGYR_LOCUS4485</name>
</gene>